<name>A0ABU6T744_9FABA</name>
<reference evidence="14 15" key="1">
    <citation type="journal article" date="2023" name="Plants (Basel)">
        <title>Bridging the Gap: Combining Genomics and Transcriptomics Approaches to Understand Stylosanthes scabra, an Orphan Legume from the Brazilian Caatinga.</title>
        <authorList>
            <person name="Ferreira-Neto J.R.C."/>
            <person name="da Silva M.D."/>
            <person name="Binneck E."/>
            <person name="de Melo N.F."/>
            <person name="da Silva R.H."/>
            <person name="de Melo A.L.T.M."/>
            <person name="Pandolfi V."/>
            <person name="Bustamante F.O."/>
            <person name="Brasileiro-Vidal A.C."/>
            <person name="Benko-Iseppon A.M."/>
        </authorList>
    </citation>
    <scope>NUCLEOTIDE SEQUENCE [LARGE SCALE GENOMIC DNA]</scope>
    <source>
        <tissue evidence="14">Leaves</tissue>
    </source>
</reference>
<keyword evidence="9 11" id="KW-0627">Porphyrin biosynthesis</keyword>
<evidence type="ECO:0000256" key="11">
    <source>
        <dbReference type="RuleBase" id="RU367069"/>
    </source>
</evidence>
<dbReference type="Gene3D" id="1.10.3110.10">
    <property type="entry name" value="protoporphyrinogen ix oxidase, domain 3"/>
    <property type="match status" value="1"/>
</dbReference>
<evidence type="ECO:0000256" key="7">
    <source>
        <dbReference type="ARBA" id="ARBA00023002"/>
    </source>
</evidence>
<organism evidence="14 15">
    <name type="scientific">Stylosanthes scabra</name>
    <dbReference type="NCBI Taxonomy" id="79078"/>
    <lineage>
        <taxon>Eukaryota</taxon>
        <taxon>Viridiplantae</taxon>
        <taxon>Streptophyta</taxon>
        <taxon>Embryophyta</taxon>
        <taxon>Tracheophyta</taxon>
        <taxon>Spermatophyta</taxon>
        <taxon>Magnoliopsida</taxon>
        <taxon>eudicotyledons</taxon>
        <taxon>Gunneridae</taxon>
        <taxon>Pentapetalae</taxon>
        <taxon>rosids</taxon>
        <taxon>fabids</taxon>
        <taxon>Fabales</taxon>
        <taxon>Fabaceae</taxon>
        <taxon>Papilionoideae</taxon>
        <taxon>50 kb inversion clade</taxon>
        <taxon>dalbergioids sensu lato</taxon>
        <taxon>Dalbergieae</taxon>
        <taxon>Pterocarpus clade</taxon>
        <taxon>Stylosanthes</taxon>
    </lineage>
</organism>
<dbReference type="Proteomes" id="UP001341840">
    <property type="component" value="Unassembled WGS sequence"/>
</dbReference>
<comment type="catalytic activity">
    <reaction evidence="10 11">
        <text>protoporphyrinogen IX + 3 O2 = protoporphyrin IX + 3 H2O2</text>
        <dbReference type="Rhea" id="RHEA:25576"/>
        <dbReference type="ChEBI" id="CHEBI:15379"/>
        <dbReference type="ChEBI" id="CHEBI:16240"/>
        <dbReference type="ChEBI" id="CHEBI:57306"/>
        <dbReference type="ChEBI" id="CHEBI:57307"/>
        <dbReference type="EC" id="1.3.3.4"/>
    </reaction>
</comment>
<feature type="domain" description="Amine oxidase" evidence="13">
    <location>
        <begin position="82"/>
        <end position="514"/>
    </location>
</feature>
<keyword evidence="5 11" id="KW-0285">Flavoprotein</keyword>
<comment type="cofactor">
    <cofactor evidence="11">
        <name>FAD</name>
        <dbReference type="ChEBI" id="CHEBI:57692"/>
    </cofactor>
    <text evidence="11">Binds 1 FAD per subunit.</text>
</comment>
<dbReference type="SUPFAM" id="SSF54373">
    <property type="entry name" value="FAD-linked reductases, C-terminal domain"/>
    <property type="match status" value="1"/>
</dbReference>
<keyword evidence="7 11" id="KW-0560">Oxidoreductase</keyword>
<accession>A0ABU6T744</accession>
<evidence type="ECO:0000256" key="4">
    <source>
        <dbReference type="ARBA" id="ARBA00012867"/>
    </source>
</evidence>
<evidence type="ECO:0000256" key="2">
    <source>
        <dbReference type="ARBA" id="ARBA00005073"/>
    </source>
</evidence>
<evidence type="ECO:0000256" key="5">
    <source>
        <dbReference type="ARBA" id="ARBA00022630"/>
    </source>
</evidence>
<dbReference type="Pfam" id="PF01593">
    <property type="entry name" value="Amino_oxidase"/>
    <property type="match status" value="1"/>
</dbReference>
<dbReference type="InterPro" id="IPR050464">
    <property type="entry name" value="Zeta_carotene_desat/Oxidored"/>
</dbReference>
<dbReference type="EC" id="1.3.3.4" evidence="4 11"/>
<comment type="function">
    <text evidence="1 11">Catalyzes the 6-electron oxidation of protoporphyrinogen-IX to form protoporphyrin-IX.</text>
</comment>
<dbReference type="InterPro" id="IPR004572">
    <property type="entry name" value="Protoporphyrinogen_oxidase"/>
</dbReference>
<keyword evidence="8 11" id="KW-0350">Heme biosynthesis</keyword>
<evidence type="ECO:0000256" key="6">
    <source>
        <dbReference type="ARBA" id="ARBA00022827"/>
    </source>
</evidence>
<evidence type="ECO:0000256" key="3">
    <source>
        <dbReference type="ARBA" id="ARBA00010551"/>
    </source>
</evidence>
<dbReference type="PANTHER" id="PTHR42923">
    <property type="entry name" value="PROTOPORPHYRINOGEN OXIDASE"/>
    <property type="match status" value="1"/>
</dbReference>
<keyword evidence="6 11" id="KW-0274">FAD</keyword>
<dbReference type="SUPFAM" id="SSF51905">
    <property type="entry name" value="FAD/NAD(P)-binding domain"/>
    <property type="match status" value="1"/>
</dbReference>
<gene>
    <name evidence="14" type="primary">PPOX1_4</name>
    <name evidence="14" type="ORF">PIB30_016358</name>
</gene>
<evidence type="ECO:0000256" key="1">
    <source>
        <dbReference type="ARBA" id="ARBA00002600"/>
    </source>
</evidence>
<dbReference type="Gene3D" id="3.50.50.60">
    <property type="entry name" value="FAD/NAD(P)-binding domain"/>
    <property type="match status" value="1"/>
</dbReference>
<protein>
    <recommendedName>
        <fullName evidence="4 11">Protoporphyrinogen oxidase</fullName>
        <ecNumber evidence="4 11">1.3.3.4</ecNumber>
    </recommendedName>
</protein>
<proteinExistence type="inferred from homology"/>
<dbReference type="InterPro" id="IPR002937">
    <property type="entry name" value="Amino_oxidase"/>
</dbReference>
<evidence type="ECO:0000313" key="15">
    <source>
        <dbReference type="Proteomes" id="UP001341840"/>
    </source>
</evidence>
<dbReference type="Gene3D" id="3.90.660.20">
    <property type="entry name" value="Protoporphyrinogen oxidase, mitochondrial, domain 2"/>
    <property type="match status" value="1"/>
</dbReference>
<sequence>MFTLPNDTVFLQNTMHSPTSFFSPNSPLVIPFPSPSRYPSNSKFPLVRCSLAGESSTASPAKPSALPRSAASVDCVVVGGGISGLCIAQALSTKHAKSAASVVVTEARDRVGGNITTVERDGYLWEEGPNSFQPSDPMLTMVVDSGLKDELVLGDPNAPRFVLWNGKLRPVPGKPTDLPFFDLMSFGGKLRAGFGALGIRPPPPGHEESVEEFVRRNLGDEVFERLIEPFCSGVYAGDPSKLSMKAAFGKVWRLEQNGGSIIGGTFKAIQERKSASKPPRDPRLPTPKGQTVGSFRKGLIMLPEAISAKLGNKVKLSWKLLSISKLDSGEYSLTYDTPEGVVSLQTKSVVMTIPSHVASTLLRPISEAIRSECLIDGELKGFGQLHPRTQGVETLGTIYSSSLFPNRAPDGRVLLLNYIGGATNPGILSKTDSELVEAVDRDLRKMLINPNAKDPFMLGVRVWPKAIPQFLVGHLDLLDIAKSSLKNTGFEGLFLGGNYVSGVALGRCVEGAYEVAAEVDNFLAQKAYK</sequence>
<dbReference type="EMBL" id="JASCZI010090667">
    <property type="protein sequence ID" value="MED6144511.1"/>
    <property type="molecule type" value="Genomic_DNA"/>
</dbReference>
<evidence type="ECO:0000313" key="14">
    <source>
        <dbReference type="EMBL" id="MED6144511.1"/>
    </source>
</evidence>
<comment type="pathway">
    <text evidence="2 11">Porphyrin-containing compound metabolism; protoporphyrin-IX biosynthesis; protoporphyrin-IX from protoporphyrinogen-IX: step 1/1.</text>
</comment>
<feature type="region of interest" description="Disordered" evidence="12">
    <location>
        <begin position="271"/>
        <end position="290"/>
    </location>
</feature>
<evidence type="ECO:0000259" key="13">
    <source>
        <dbReference type="Pfam" id="PF01593"/>
    </source>
</evidence>
<evidence type="ECO:0000256" key="12">
    <source>
        <dbReference type="SAM" id="MobiDB-lite"/>
    </source>
</evidence>
<comment type="caution">
    <text evidence="14">The sequence shown here is derived from an EMBL/GenBank/DDBJ whole genome shotgun (WGS) entry which is preliminary data.</text>
</comment>
<comment type="subcellular location">
    <subcellularLocation>
        <location evidence="11">Plastid</location>
        <location evidence="11">Chloroplast</location>
    </subcellularLocation>
</comment>
<evidence type="ECO:0000256" key="9">
    <source>
        <dbReference type="ARBA" id="ARBA00023244"/>
    </source>
</evidence>
<evidence type="ECO:0000256" key="8">
    <source>
        <dbReference type="ARBA" id="ARBA00023133"/>
    </source>
</evidence>
<dbReference type="NCBIfam" id="TIGR00562">
    <property type="entry name" value="proto_IX_ox"/>
    <property type="match status" value="1"/>
</dbReference>
<evidence type="ECO:0000256" key="10">
    <source>
        <dbReference type="ARBA" id="ARBA00047554"/>
    </source>
</evidence>
<comment type="similarity">
    <text evidence="3 11">Belongs to the protoporphyrinogen/coproporphyrinogen oxidase family. Protoporphyrinogen oxidase subfamily.</text>
</comment>
<dbReference type="InterPro" id="IPR036188">
    <property type="entry name" value="FAD/NAD-bd_sf"/>
</dbReference>
<keyword evidence="15" id="KW-1185">Reference proteome</keyword>
<feature type="compositionally biased region" description="Basic and acidic residues" evidence="12">
    <location>
        <begin position="271"/>
        <end position="283"/>
    </location>
</feature>
<dbReference type="PANTHER" id="PTHR42923:SF3">
    <property type="entry name" value="PROTOPORPHYRINOGEN OXIDASE"/>
    <property type="match status" value="1"/>
</dbReference>